<dbReference type="InterPro" id="IPR015943">
    <property type="entry name" value="WD40/YVTN_repeat-like_dom_sf"/>
</dbReference>
<dbReference type="SUPFAM" id="SSF81383">
    <property type="entry name" value="F-box domain"/>
    <property type="match status" value="1"/>
</dbReference>
<protein>
    <submittedName>
        <fullName evidence="6">F-box/WD repeat-containing protein 9 F-box and WD-40 domain-containing protein 9</fullName>
    </submittedName>
</protein>
<dbReference type="PROSITE" id="PS00678">
    <property type="entry name" value="WD_REPEATS_1"/>
    <property type="match status" value="2"/>
</dbReference>
<dbReference type="GO" id="GO:1990234">
    <property type="term" value="C:transferase complex"/>
    <property type="evidence" value="ECO:0007669"/>
    <property type="project" value="UniProtKB-ARBA"/>
</dbReference>
<keyword evidence="8" id="KW-1185">Reference proteome</keyword>
<feature type="region of interest" description="Disordered" evidence="4">
    <location>
        <begin position="154"/>
        <end position="177"/>
    </location>
</feature>
<evidence type="ECO:0000259" key="5">
    <source>
        <dbReference type="PROSITE" id="PS50181"/>
    </source>
</evidence>
<dbReference type="InterPro" id="IPR001810">
    <property type="entry name" value="F-box_dom"/>
</dbReference>
<dbReference type="EMBL" id="SOYY01000021">
    <property type="protein sequence ID" value="KAA0706101.1"/>
    <property type="molecule type" value="Genomic_DNA"/>
</dbReference>
<dbReference type="PANTHER" id="PTHR22847:SF637">
    <property type="entry name" value="WD REPEAT DOMAIN 5B"/>
    <property type="match status" value="1"/>
</dbReference>
<dbReference type="EMBL" id="SOYY01000021">
    <property type="protein sequence ID" value="KAA0706412.1"/>
    <property type="molecule type" value="Genomic_DNA"/>
</dbReference>
<dbReference type="InterPro" id="IPR020472">
    <property type="entry name" value="WD40_PAC1"/>
</dbReference>
<dbReference type="PROSITE" id="PS50181">
    <property type="entry name" value="FBOX"/>
    <property type="match status" value="1"/>
</dbReference>
<evidence type="ECO:0000256" key="2">
    <source>
        <dbReference type="ARBA" id="ARBA00022737"/>
    </source>
</evidence>
<dbReference type="AlphaFoldDB" id="A0A5A9NAK4"/>
<evidence type="ECO:0000256" key="1">
    <source>
        <dbReference type="ARBA" id="ARBA00022574"/>
    </source>
</evidence>
<dbReference type="Pfam" id="PF00400">
    <property type="entry name" value="WD40"/>
    <property type="match status" value="4"/>
</dbReference>
<dbReference type="SMART" id="SM00320">
    <property type="entry name" value="WD40"/>
    <property type="match status" value="6"/>
</dbReference>
<keyword evidence="2" id="KW-0677">Repeat</keyword>
<feature type="compositionally biased region" description="Basic and acidic residues" evidence="4">
    <location>
        <begin position="156"/>
        <end position="169"/>
    </location>
</feature>
<dbReference type="PROSITE" id="PS50082">
    <property type="entry name" value="WD_REPEATS_2"/>
    <property type="match status" value="3"/>
</dbReference>
<feature type="repeat" description="WD" evidence="3">
    <location>
        <begin position="375"/>
        <end position="414"/>
    </location>
</feature>
<gene>
    <name evidence="6" type="ORF">E1301_Tti018366</name>
    <name evidence="7" type="ORF">E1301_Tti023949</name>
</gene>
<name>A0A5A9NAK4_9TELE</name>
<proteinExistence type="predicted"/>
<dbReference type="SUPFAM" id="SSF50978">
    <property type="entry name" value="WD40 repeat-like"/>
    <property type="match status" value="1"/>
</dbReference>
<evidence type="ECO:0000256" key="3">
    <source>
        <dbReference type="PROSITE-ProRule" id="PRU00221"/>
    </source>
</evidence>
<comment type="caution">
    <text evidence="6">The sequence shown here is derived from an EMBL/GenBank/DDBJ whole genome shotgun (WGS) entry which is preliminary data.</text>
</comment>
<accession>A0A5A9NAK4</accession>
<dbReference type="Proteomes" id="UP000324632">
    <property type="component" value="Chromosome 21"/>
</dbReference>
<dbReference type="InterPro" id="IPR019775">
    <property type="entry name" value="WD40_repeat_CS"/>
</dbReference>
<dbReference type="Gene3D" id="2.130.10.10">
    <property type="entry name" value="YVTN repeat-like/Quinoprotein amine dehydrogenase"/>
    <property type="match status" value="2"/>
</dbReference>
<evidence type="ECO:0000256" key="4">
    <source>
        <dbReference type="SAM" id="MobiDB-lite"/>
    </source>
</evidence>
<dbReference type="InterPro" id="IPR001680">
    <property type="entry name" value="WD40_rpt"/>
</dbReference>
<feature type="repeat" description="WD" evidence="3">
    <location>
        <begin position="242"/>
        <end position="284"/>
    </location>
</feature>
<dbReference type="InterPro" id="IPR036047">
    <property type="entry name" value="F-box-like_dom_sf"/>
</dbReference>
<keyword evidence="1 3" id="KW-0853">WD repeat</keyword>
<dbReference type="Gene3D" id="1.20.1280.50">
    <property type="match status" value="1"/>
</dbReference>
<dbReference type="PANTHER" id="PTHR22847">
    <property type="entry name" value="WD40 REPEAT PROTEIN"/>
    <property type="match status" value="1"/>
</dbReference>
<organism evidence="6 8">
    <name type="scientific">Triplophysa tibetana</name>
    <dbReference type="NCBI Taxonomy" id="1572043"/>
    <lineage>
        <taxon>Eukaryota</taxon>
        <taxon>Metazoa</taxon>
        <taxon>Chordata</taxon>
        <taxon>Craniata</taxon>
        <taxon>Vertebrata</taxon>
        <taxon>Euteleostomi</taxon>
        <taxon>Actinopterygii</taxon>
        <taxon>Neopterygii</taxon>
        <taxon>Teleostei</taxon>
        <taxon>Ostariophysi</taxon>
        <taxon>Cypriniformes</taxon>
        <taxon>Nemacheilidae</taxon>
        <taxon>Triplophysa</taxon>
    </lineage>
</organism>
<evidence type="ECO:0000313" key="7">
    <source>
        <dbReference type="EMBL" id="KAA0706412.1"/>
    </source>
</evidence>
<dbReference type="InterPro" id="IPR036322">
    <property type="entry name" value="WD40_repeat_dom_sf"/>
</dbReference>
<feature type="region of interest" description="Disordered" evidence="4">
    <location>
        <begin position="209"/>
        <end position="235"/>
    </location>
</feature>
<dbReference type="PRINTS" id="PR00320">
    <property type="entry name" value="GPROTEINBRPT"/>
</dbReference>
<evidence type="ECO:0000313" key="6">
    <source>
        <dbReference type="EMBL" id="KAA0706101.1"/>
    </source>
</evidence>
<sequence length="529" mass="57419">MVFRRKKVMSKPSVTLEDEEKTCPAAGANSELAESSPNMNCNDPPHYIPDRLNLEPSIIARETSPSPSNNGTSLLSLPWEIVTQIASHLPAQCVINVLPQVCQALGRIGEDHLVWQLRAHKLSGRQTSFPVGPKDDFDWSKACLEMEQLIGLWTTQEDHTDRQEQREVPDDLAPGAAGEVDGEVQAAGENPAEMQMDVELNGAEEVGDENMTVSSQNDPQGMEADPTTFSSSSSPLEHIVLPSGHIADVNCVLLLGGEGALCASGSRDRNVNLWDLRHGSRGMLVRTLCDSGFISTHRGWVWCLASRGPLLASGSLDSTIRLWDLAAGGAARGLIRCKAAVLCLSCEGDTVLAGSHDQKISIYDTRSAEPLVKSLRLHSDAVLCLAADDQFILSGSKDQTVALYDRRAGKLLQKVKLSSYLLSMSYSGREVWGGDNRGLVHTLSLHNNSLTPVSQFNIHSAMVTGIHYSPGTLYTCSSDRTVKVHLPSAPPKTLRTLHHQVGVNRLSVEAETLAIASVDMNVEVWRPRC</sequence>
<feature type="repeat" description="WD" evidence="3">
    <location>
        <begin position="294"/>
        <end position="333"/>
    </location>
</feature>
<feature type="region of interest" description="Disordered" evidence="4">
    <location>
        <begin position="1"/>
        <end position="40"/>
    </location>
</feature>
<evidence type="ECO:0000313" key="8">
    <source>
        <dbReference type="Proteomes" id="UP000324632"/>
    </source>
</evidence>
<feature type="domain" description="F-box" evidence="5">
    <location>
        <begin position="71"/>
        <end position="118"/>
    </location>
</feature>
<reference evidence="6 8" key="1">
    <citation type="journal article" date="2019" name="Mol. Ecol. Resour.">
        <title>Chromosome-level genome assembly of Triplophysa tibetana, a fish adapted to the harsh high-altitude environment of the Tibetan Plateau.</title>
        <authorList>
            <person name="Yang X."/>
            <person name="Liu H."/>
            <person name="Ma Z."/>
            <person name="Zou Y."/>
            <person name="Zou M."/>
            <person name="Mao Y."/>
            <person name="Li X."/>
            <person name="Wang H."/>
            <person name="Chen T."/>
            <person name="Wang W."/>
            <person name="Yang R."/>
        </authorList>
    </citation>
    <scope>NUCLEOTIDE SEQUENCE [LARGE SCALE GENOMIC DNA]</scope>
    <source>
        <strain evidence="6">TTIB1903HZAU</strain>
        <tissue evidence="6">Muscle</tissue>
    </source>
</reference>